<feature type="signal peptide" evidence="1">
    <location>
        <begin position="1"/>
        <end position="18"/>
    </location>
</feature>
<keyword evidence="3" id="KW-1185">Reference proteome</keyword>
<name>A0AAV6VAZ4_9ARAC</name>
<dbReference type="AlphaFoldDB" id="A0AAV6VAZ4"/>
<protein>
    <submittedName>
        <fullName evidence="2">Uncharacterized protein</fullName>
    </submittedName>
</protein>
<feature type="chain" id="PRO_5043832101" evidence="1">
    <location>
        <begin position="19"/>
        <end position="84"/>
    </location>
</feature>
<dbReference type="Proteomes" id="UP000827092">
    <property type="component" value="Unassembled WGS sequence"/>
</dbReference>
<evidence type="ECO:0000313" key="2">
    <source>
        <dbReference type="EMBL" id="KAG8193048.1"/>
    </source>
</evidence>
<evidence type="ECO:0000313" key="3">
    <source>
        <dbReference type="Proteomes" id="UP000827092"/>
    </source>
</evidence>
<accession>A0AAV6VAZ4</accession>
<comment type="caution">
    <text evidence="2">The sequence shown here is derived from an EMBL/GenBank/DDBJ whole genome shotgun (WGS) entry which is preliminary data.</text>
</comment>
<gene>
    <name evidence="2" type="ORF">JTE90_028160</name>
</gene>
<proteinExistence type="predicted"/>
<organism evidence="2 3">
    <name type="scientific">Oedothorax gibbosus</name>
    <dbReference type="NCBI Taxonomy" id="931172"/>
    <lineage>
        <taxon>Eukaryota</taxon>
        <taxon>Metazoa</taxon>
        <taxon>Ecdysozoa</taxon>
        <taxon>Arthropoda</taxon>
        <taxon>Chelicerata</taxon>
        <taxon>Arachnida</taxon>
        <taxon>Araneae</taxon>
        <taxon>Araneomorphae</taxon>
        <taxon>Entelegynae</taxon>
        <taxon>Araneoidea</taxon>
        <taxon>Linyphiidae</taxon>
        <taxon>Erigoninae</taxon>
        <taxon>Oedothorax</taxon>
    </lineage>
</organism>
<reference evidence="2 3" key="1">
    <citation type="journal article" date="2022" name="Nat. Ecol. Evol.">
        <title>A masculinizing supergene underlies an exaggerated male reproductive morph in a spider.</title>
        <authorList>
            <person name="Hendrickx F."/>
            <person name="De Corte Z."/>
            <person name="Sonet G."/>
            <person name="Van Belleghem S.M."/>
            <person name="Kostlbacher S."/>
            <person name="Vangestel C."/>
        </authorList>
    </citation>
    <scope>NUCLEOTIDE SEQUENCE [LARGE SCALE GENOMIC DNA]</scope>
    <source>
        <strain evidence="2">W744_W776</strain>
    </source>
</reference>
<evidence type="ECO:0000256" key="1">
    <source>
        <dbReference type="SAM" id="SignalP"/>
    </source>
</evidence>
<keyword evidence="1" id="KW-0732">Signal</keyword>
<sequence length="84" mass="9100">MKYLFALVFCALLSVSFGVYCTSEEECEDTECCVAAITAQALGTGVCTPRGRVVMSAVPAQMTPVDENEVNSYLFLQGSLRILH</sequence>
<dbReference type="EMBL" id="JAFNEN010000132">
    <property type="protein sequence ID" value="KAG8193048.1"/>
    <property type="molecule type" value="Genomic_DNA"/>
</dbReference>